<dbReference type="Pfam" id="PF13349">
    <property type="entry name" value="DUF4097"/>
    <property type="match status" value="1"/>
</dbReference>
<comment type="caution">
    <text evidence="3">The sequence shown here is derived from an EMBL/GenBank/DDBJ whole genome shotgun (WGS) entry which is preliminary data.</text>
</comment>
<organism evidence="3 4">
    <name type="scientific">Ornithinicoccus hortensis</name>
    <dbReference type="NCBI Taxonomy" id="82346"/>
    <lineage>
        <taxon>Bacteria</taxon>
        <taxon>Bacillati</taxon>
        <taxon>Actinomycetota</taxon>
        <taxon>Actinomycetes</taxon>
        <taxon>Micrococcales</taxon>
        <taxon>Intrasporangiaceae</taxon>
        <taxon>Ornithinicoccus</taxon>
    </lineage>
</organism>
<evidence type="ECO:0000313" key="3">
    <source>
        <dbReference type="EMBL" id="TQL49873.1"/>
    </source>
</evidence>
<feature type="domain" description="DUF4097" evidence="2">
    <location>
        <begin position="20"/>
        <end position="269"/>
    </location>
</feature>
<evidence type="ECO:0000256" key="1">
    <source>
        <dbReference type="SAM" id="MobiDB-lite"/>
    </source>
</evidence>
<accession>A0A542YP38</accession>
<feature type="region of interest" description="Disordered" evidence="1">
    <location>
        <begin position="266"/>
        <end position="285"/>
    </location>
</feature>
<dbReference type="Proteomes" id="UP000319516">
    <property type="component" value="Unassembled WGS sequence"/>
</dbReference>
<sequence>MNRTFSTPEPIVLHTELGAGQVTVHATDTTETTIEVTGKLAEETRVEQDGRTISVIAPKQRGTSIFGSNGLRVTATVPTGSDLSTVLGSADLAVTGRVGDCSLRSGSGDVTLERAQLVEVTAGSGDVRIEHIEHDLSSKSGSGDLVVGVLGGDSQVVSGSGDLTVSRSVGRLSAKTGSGTIRIEESGEEVSATGASGDLHIRLARRGAIQARTASGDVTVGVLAGVPVWTDLNTVSGTVRSELESLGEPAEDQDYVELRTRTVSGDVHVRHVPAPQDRQAAHQPG</sequence>
<dbReference type="EMBL" id="VFOP01000001">
    <property type="protein sequence ID" value="TQL49873.1"/>
    <property type="molecule type" value="Genomic_DNA"/>
</dbReference>
<evidence type="ECO:0000259" key="2">
    <source>
        <dbReference type="Pfam" id="PF13349"/>
    </source>
</evidence>
<dbReference type="OrthoDB" id="9810998at2"/>
<dbReference type="InterPro" id="IPR025164">
    <property type="entry name" value="Toastrack_DUF4097"/>
</dbReference>
<reference evidence="3 4" key="1">
    <citation type="submission" date="2019-06" db="EMBL/GenBank/DDBJ databases">
        <title>Sequencing the genomes of 1000 actinobacteria strains.</title>
        <authorList>
            <person name="Klenk H.-P."/>
        </authorList>
    </citation>
    <scope>NUCLEOTIDE SEQUENCE [LARGE SCALE GENOMIC DNA]</scope>
    <source>
        <strain evidence="3 4">DSM 12335</strain>
    </source>
</reference>
<dbReference type="RefSeq" id="WP_141784081.1">
    <property type="nucleotide sequence ID" value="NZ_BAAAIK010000004.1"/>
</dbReference>
<gene>
    <name evidence="3" type="ORF">FB467_0969</name>
</gene>
<evidence type="ECO:0000313" key="4">
    <source>
        <dbReference type="Proteomes" id="UP000319516"/>
    </source>
</evidence>
<dbReference type="AlphaFoldDB" id="A0A542YP38"/>
<protein>
    <submittedName>
        <fullName evidence="3">DUF4097 and DUF4098 domain-containing protein YvlB</fullName>
    </submittedName>
</protein>
<dbReference type="Gene3D" id="2.160.20.120">
    <property type="match status" value="1"/>
</dbReference>
<keyword evidence="4" id="KW-1185">Reference proteome</keyword>
<name>A0A542YP38_9MICO</name>
<proteinExistence type="predicted"/>